<dbReference type="Proteomes" id="UP000327013">
    <property type="component" value="Chromosome 7"/>
</dbReference>
<organism evidence="1 2">
    <name type="scientific">Carpinus fangiana</name>
    <dbReference type="NCBI Taxonomy" id="176857"/>
    <lineage>
        <taxon>Eukaryota</taxon>
        <taxon>Viridiplantae</taxon>
        <taxon>Streptophyta</taxon>
        <taxon>Embryophyta</taxon>
        <taxon>Tracheophyta</taxon>
        <taxon>Spermatophyta</taxon>
        <taxon>Magnoliopsida</taxon>
        <taxon>eudicotyledons</taxon>
        <taxon>Gunneridae</taxon>
        <taxon>Pentapetalae</taxon>
        <taxon>rosids</taxon>
        <taxon>fabids</taxon>
        <taxon>Fagales</taxon>
        <taxon>Betulaceae</taxon>
        <taxon>Carpinus</taxon>
    </lineage>
</organism>
<sequence length="157" mass="16690">MGSISPARGFLWCSGKVVGLGLVKGVEEAGAVSGELGTTKGAGEQVGVSLLSVLHVRLAQMVPIVGFSEDLKPWPEVGSSVLVPDSGSDPNIPMEDGLTIPQWWLLDWLRDQVKNDDAQLAYLMDVEEEARQLNKVAIPLGAVEGSELMQVVIRALG</sequence>
<gene>
    <name evidence="1" type="ORF">FH972_018679</name>
</gene>
<protein>
    <submittedName>
        <fullName evidence="1">Uncharacterized protein</fullName>
    </submittedName>
</protein>
<name>A0A5N6RN85_9ROSI</name>
<proteinExistence type="predicted"/>
<dbReference type="AlphaFoldDB" id="A0A5N6RN85"/>
<accession>A0A5N6RN85</accession>
<dbReference type="EMBL" id="CM017327">
    <property type="protein sequence ID" value="KAE8100828.1"/>
    <property type="molecule type" value="Genomic_DNA"/>
</dbReference>
<evidence type="ECO:0000313" key="2">
    <source>
        <dbReference type="Proteomes" id="UP000327013"/>
    </source>
</evidence>
<evidence type="ECO:0000313" key="1">
    <source>
        <dbReference type="EMBL" id="KAE8100828.1"/>
    </source>
</evidence>
<keyword evidence="2" id="KW-1185">Reference proteome</keyword>
<reference evidence="1 2" key="1">
    <citation type="submission" date="2019-06" db="EMBL/GenBank/DDBJ databases">
        <title>A chromosomal-level reference genome of Carpinus fangiana (Coryloideae, Betulaceae).</title>
        <authorList>
            <person name="Yang X."/>
            <person name="Wang Z."/>
            <person name="Zhang L."/>
            <person name="Hao G."/>
            <person name="Liu J."/>
            <person name="Yang Y."/>
        </authorList>
    </citation>
    <scope>NUCLEOTIDE SEQUENCE [LARGE SCALE GENOMIC DNA]</scope>
    <source>
        <strain evidence="1">Cfa_2016G</strain>
        <tissue evidence="1">Leaf</tissue>
    </source>
</reference>